<dbReference type="InParanoid" id="A0A068VG67"/>
<sequence>MFIKFSKFSVLENYLQLKVFSTCALNVTSSTFTPIRKGWYLKSLKKLIRKRWYLNMRDYELNYIK</sequence>
<reference evidence="2" key="1">
    <citation type="journal article" date="2014" name="Science">
        <title>The coffee genome provides insight into the convergent evolution of caffeine biosynthesis.</title>
        <authorList>
            <person name="Denoeud F."/>
            <person name="Carretero-Paulet L."/>
            <person name="Dereeper A."/>
            <person name="Droc G."/>
            <person name="Guyot R."/>
            <person name="Pietrella M."/>
            <person name="Zheng C."/>
            <person name="Alberti A."/>
            <person name="Anthony F."/>
            <person name="Aprea G."/>
            <person name="Aury J.M."/>
            <person name="Bento P."/>
            <person name="Bernard M."/>
            <person name="Bocs S."/>
            <person name="Campa C."/>
            <person name="Cenci A."/>
            <person name="Combes M.C."/>
            <person name="Crouzillat D."/>
            <person name="Da Silva C."/>
            <person name="Daddiego L."/>
            <person name="De Bellis F."/>
            <person name="Dussert S."/>
            <person name="Garsmeur O."/>
            <person name="Gayraud T."/>
            <person name="Guignon V."/>
            <person name="Jahn K."/>
            <person name="Jamilloux V."/>
            <person name="Joet T."/>
            <person name="Labadie K."/>
            <person name="Lan T."/>
            <person name="Leclercq J."/>
            <person name="Lepelley M."/>
            <person name="Leroy T."/>
            <person name="Li L.T."/>
            <person name="Librado P."/>
            <person name="Lopez L."/>
            <person name="Munoz A."/>
            <person name="Noel B."/>
            <person name="Pallavicini A."/>
            <person name="Perrotta G."/>
            <person name="Poncet V."/>
            <person name="Pot D."/>
            <person name="Priyono X."/>
            <person name="Rigoreau M."/>
            <person name="Rouard M."/>
            <person name="Rozas J."/>
            <person name="Tranchant-Dubreuil C."/>
            <person name="VanBuren R."/>
            <person name="Zhang Q."/>
            <person name="Andrade A.C."/>
            <person name="Argout X."/>
            <person name="Bertrand B."/>
            <person name="de Kochko A."/>
            <person name="Graziosi G."/>
            <person name="Henry R.J."/>
            <person name="Jayarama X."/>
            <person name="Ming R."/>
            <person name="Nagai C."/>
            <person name="Rounsley S."/>
            <person name="Sankoff D."/>
            <person name="Giuliano G."/>
            <person name="Albert V.A."/>
            <person name="Wincker P."/>
            <person name="Lashermes P."/>
        </authorList>
    </citation>
    <scope>NUCLEOTIDE SEQUENCE [LARGE SCALE GENOMIC DNA]</scope>
    <source>
        <strain evidence="2">cv. DH200-94</strain>
    </source>
</reference>
<dbReference type="Gramene" id="CDP19602">
    <property type="protein sequence ID" value="CDP19602"/>
    <property type="gene ID" value="GSCOC_T00000139001"/>
</dbReference>
<accession>A0A068VG67</accession>
<name>A0A068VG67_COFCA</name>
<dbReference type="Proteomes" id="UP000295252">
    <property type="component" value="Unassembled WGS sequence"/>
</dbReference>
<keyword evidence="2" id="KW-1185">Reference proteome</keyword>
<dbReference type="AlphaFoldDB" id="A0A068VG67"/>
<gene>
    <name evidence="1" type="ORF">GSCOC_T00000139001</name>
</gene>
<dbReference type="EMBL" id="HG739650">
    <property type="protein sequence ID" value="CDP19602.1"/>
    <property type="molecule type" value="Genomic_DNA"/>
</dbReference>
<proteinExistence type="predicted"/>
<organism evidence="1 2">
    <name type="scientific">Coffea canephora</name>
    <name type="common">Robusta coffee</name>
    <dbReference type="NCBI Taxonomy" id="49390"/>
    <lineage>
        <taxon>Eukaryota</taxon>
        <taxon>Viridiplantae</taxon>
        <taxon>Streptophyta</taxon>
        <taxon>Embryophyta</taxon>
        <taxon>Tracheophyta</taxon>
        <taxon>Spermatophyta</taxon>
        <taxon>Magnoliopsida</taxon>
        <taxon>eudicotyledons</taxon>
        <taxon>Gunneridae</taxon>
        <taxon>Pentapetalae</taxon>
        <taxon>asterids</taxon>
        <taxon>lamiids</taxon>
        <taxon>Gentianales</taxon>
        <taxon>Rubiaceae</taxon>
        <taxon>Ixoroideae</taxon>
        <taxon>Gardenieae complex</taxon>
        <taxon>Bertiereae - Coffeeae clade</taxon>
        <taxon>Coffeeae</taxon>
        <taxon>Coffea</taxon>
    </lineage>
</organism>
<evidence type="ECO:0000313" key="2">
    <source>
        <dbReference type="Proteomes" id="UP000295252"/>
    </source>
</evidence>
<protein>
    <submittedName>
        <fullName evidence="1">DH200=94 genomic scaffold, scaffold_566</fullName>
    </submittedName>
</protein>
<evidence type="ECO:0000313" key="1">
    <source>
        <dbReference type="EMBL" id="CDP19602.1"/>
    </source>
</evidence>